<comment type="caution">
    <text evidence="1">The sequence shown here is derived from an EMBL/GenBank/DDBJ whole genome shotgun (WGS) entry which is preliminary data.</text>
</comment>
<accession>W7TQC6</accession>
<evidence type="ECO:0000313" key="2">
    <source>
        <dbReference type="Proteomes" id="UP000019335"/>
    </source>
</evidence>
<dbReference type="Proteomes" id="UP000019335">
    <property type="component" value="Unassembled WGS sequence"/>
</dbReference>
<name>W7TQC6_9STRA</name>
<gene>
    <name evidence="1" type="ORF">Naga_100483g2</name>
</gene>
<sequence>MSQTTRDMQVLIGETMQTEVNALQDTGTIFSPLPRISILSFCLLLSIFPRGIAVKQPVDFPHDTLVAPGSLSVGLNTTINGSLDIGYNSFVGGLSTVSYARVLDTGFQGVAGLFVDKDAHIVGNLVTNGNVSLSSSVQVSEAGLAVAGQVNTSKEMWCQGTIWAQRDLVVEGNVIVGAGRGKLEVFELASVRSLQARVDATMEGYTHCVGTTTFGTSPLMGLAQNVRPPGIPGKTPEIAGVTQFVAGHEGNFSTLRGYWDMRRGTQLNSDMPLLLGLNKSLTGMLLLEGGALPASLPTVRADSIPMKGNYNLNELDAGYSAPVVEVGDGFNDTVNSMVLDGEGVGGQMFFTDSSLGVATIAMDGNQASLVLGLGLSQGFAPLQSYCTSSDNQTSACEQQTGGLSFFTGFPWSKTSSAQVFQAAYGRVRGSYRESPGDVNITGPYLTVDKPWLISPSFPEGESPSPGALTVVGNTSLYGNFFLKATTMFTETTGAIAFEAATTLSMASGDETDIKASRLQITAPTNITGTLGVSGNTLLDENLEVRGTATVDGAFSAKSAANVGGVLTVTGETTLQSSLSVEGGANVVGSFSAEGEANVAGGLSVEGGLEVAGDTVLAAMQAGDIAVGYIEALGCFECTPLRRRRRLAGSNESDHNEKGGAQRRRLAPSSAILYKTSDDEAEGEEERLGFVGPYFTMGNALHVVADVEAGHNDHLGLVVDGATRLYGDVAVLNPVGENEVFHLSTDKASVQVPMQTSSLVVEGDFSLRGISSTAFDGVVYGVVPHNRCSLPGTDDGKVAYGYLARPEPLQSVHSLLCFNTGSGMEWRAVGGSAPLGGASGM</sequence>
<dbReference type="OrthoDB" id="210432at2759"/>
<dbReference type="AlphaFoldDB" id="W7TQC6"/>
<protein>
    <submittedName>
        <fullName evidence="1">Uncharacterized protein</fullName>
    </submittedName>
</protein>
<evidence type="ECO:0000313" key="1">
    <source>
        <dbReference type="EMBL" id="EWM22591.1"/>
    </source>
</evidence>
<keyword evidence="2" id="KW-1185">Reference proteome</keyword>
<dbReference type="EMBL" id="AZIL01002135">
    <property type="protein sequence ID" value="EWM22591.1"/>
    <property type="molecule type" value="Genomic_DNA"/>
</dbReference>
<organism evidence="1 2">
    <name type="scientific">Nannochloropsis gaditana</name>
    <dbReference type="NCBI Taxonomy" id="72520"/>
    <lineage>
        <taxon>Eukaryota</taxon>
        <taxon>Sar</taxon>
        <taxon>Stramenopiles</taxon>
        <taxon>Ochrophyta</taxon>
        <taxon>Eustigmatophyceae</taxon>
        <taxon>Eustigmatales</taxon>
        <taxon>Monodopsidaceae</taxon>
        <taxon>Nannochloropsis</taxon>
    </lineage>
</organism>
<proteinExistence type="predicted"/>
<reference evidence="1 2" key="1">
    <citation type="journal article" date="2014" name="Mol. Plant">
        <title>Chromosome Scale Genome Assembly and Transcriptome Profiling of Nannochloropsis gaditana in Nitrogen Depletion.</title>
        <authorList>
            <person name="Corteggiani Carpinelli E."/>
            <person name="Telatin A."/>
            <person name="Vitulo N."/>
            <person name="Forcato C."/>
            <person name="D'Angelo M."/>
            <person name="Schiavon R."/>
            <person name="Vezzi A."/>
            <person name="Giacometti G.M."/>
            <person name="Morosinotto T."/>
            <person name="Valle G."/>
        </authorList>
    </citation>
    <scope>NUCLEOTIDE SEQUENCE [LARGE SCALE GENOMIC DNA]</scope>
    <source>
        <strain evidence="1 2">B-31</strain>
    </source>
</reference>